<feature type="non-terminal residue" evidence="2">
    <location>
        <position position="1"/>
    </location>
</feature>
<feature type="region of interest" description="Disordered" evidence="1">
    <location>
        <begin position="107"/>
        <end position="151"/>
    </location>
</feature>
<feature type="compositionally biased region" description="Basic and acidic residues" evidence="1">
    <location>
        <begin position="473"/>
        <end position="484"/>
    </location>
</feature>
<dbReference type="EMBL" id="CAMXCT020003124">
    <property type="protein sequence ID" value="CAL1155963.1"/>
    <property type="molecule type" value="Genomic_DNA"/>
</dbReference>
<reference evidence="2" key="1">
    <citation type="submission" date="2022-10" db="EMBL/GenBank/DDBJ databases">
        <authorList>
            <person name="Chen Y."/>
            <person name="Dougan E. K."/>
            <person name="Chan C."/>
            <person name="Rhodes N."/>
            <person name="Thang M."/>
        </authorList>
    </citation>
    <scope>NUCLEOTIDE SEQUENCE</scope>
</reference>
<feature type="region of interest" description="Disordered" evidence="1">
    <location>
        <begin position="443"/>
        <end position="511"/>
    </location>
</feature>
<dbReference type="EMBL" id="CAMXCT030003124">
    <property type="protein sequence ID" value="CAL4789900.1"/>
    <property type="molecule type" value="Genomic_DNA"/>
</dbReference>
<proteinExistence type="predicted"/>
<dbReference type="Proteomes" id="UP001152797">
    <property type="component" value="Unassembled WGS sequence"/>
</dbReference>
<evidence type="ECO:0000313" key="2">
    <source>
        <dbReference type="EMBL" id="CAI4002588.1"/>
    </source>
</evidence>
<sequence>SGVVHRKSVDPGRCTLRLRTHVTTRNPPEILMQPLVTDVNQAVAEALIQVMTMLLQMLIQHLEVQTDPHDPNEAPLETSQQIQLMMEELHSQKATLDQVLQQRKSDQVSMGKTKTGQSSQAARCKIATRTPQAAVQSGTGSNRKMMSPGASSTPMMWCLDESDEDVLVAEEELEIVETTTTQIPRISVVERSASDSSSLRRLGQACDHLGQETQGQDLRTGDDHGRGLFRMVPEALHLTGTRDEGVCQGFAKTVAKFLCQLNHSHWNSQDAMVHDLDIDEPPAKRIRFSFNLSKHRKPDRSIDLDPEQSQAPIPMPEDPGEMSSKDDGNHMSPWFDVLQLAQKNAPRVGNSRCPADSELFNMAKALLNDMVLESLFICRGTERFQVPVQAPASHACPLRRTICVHRQTNEVHDLGTEDWHCMTRARRIRNCLPSKITITMFGSKKTDESANAELPQSSRDGTNLVSRNETLPSDERPSAIRVSHESQLPPSAEFLEPPNVPAQDPPIDLDDIDDDLLCEKVLWCSDVPDQNPYD</sequence>
<dbReference type="EMBL" id="CAMXCT010003124">
    <property type="protein sequence ID" value="CAI4002588.1"/>
    <property type="molecule type" value="Genomic_DNA"/>
</dbReference>
<dbReference type="AlphaFoldDB" id="A0A9P1G749"/>
<evidence type="ECO:0000256" key="1">
    <source>
        <dbReference type="SAM" id="MobiDB-lite"/>
    </source>
</evidence>
<comment type="caution">
    <text evidence="2">The sequence shown here is derived from an EMBL/GenBank/DDBJ whole genome shotgun (WGS) entry which is preliminary data.</text>
</comment>
<evidence type="ECO:0000313" key="4">
    <source>
        <dbReference type="Proteomes" id="UP001152797"/>
    </source>
</evidence>
<feature type="region of interest" description="Disordered" evidence="1">
    <location>
        <begin position="296"/>
        <end position="325"/>
    </location>
</feature>
<protein>
    <submittedName>
        <fullName evidence="2">Uncharacterized protein</fullName>
    </submittedName>
</protein>
<feature type="non-terminal residue" evidence="2">
    <location>
        <position position="534"/>
    </location>
</feature>
<feature type="compositionally biased region" description="Polar residues" evidence="1">
    <location>
        <begin position="107"/>
        <end position="121"/>
    </location>
</feature>
<gene>
    <name evidence="2" type="ORF">C1SCF055_LOCUS28532</name>
</gene>
<accession>A0A9P1G749</accession>
<organism evidence="2">
    <name type="scientific">Cladocopium goreaui</name>
    <dbReference type="NCBI Taxonomy" id="2562237"/>
    <lineage>
        <taxon>Eukaryota</taxon>
        <taxon>Sar</taxon>
        <taxon>Alveolata</taxon>
        <taxon>Dinophyceae</taxon>
        <taxon>Suessiales</taxon>
        <taxon>Symbiodiniaceae</taxon>
        <taxon>Cladocopium</taxon>
    </lineage>
</organism>
<evidence type="ECO:0000313" key="3">
    <source>
        <dbReference type="EMBL" id="CAL1155963.1"/>
    </source>
</evidence>
<reference evidence="3" key="2">
    <citation type="submission" date="2024-04" db="EMBL/GenBank/DDBJ databases">
        <authorList>
            <person name="Chen Y."/>
            <person name="Shah S."/>
            <person name="Dougan E. K."/>
            <person name="Thang M."/>
            <person name="Chan C."/>
        </authorList>
    </citation>
    <scope>NUCLEOTIDE SEQUENCE [LARGE SCALE GENOMIC DNA]</scope>
</reference>
<feature type="compositionally biased region" description="Polar residues" evidence="1">
    <location>
        <begin position="454"/>
        <end position="471"/>
    </location>
</feature>
<name>A0A9P1G749_9DINO</name>
<feature type="compositionally biased region" description="Polar residues" evidence="1">
    <location>
        <begin position="129"/>
        <end position="151"/>
    </location>
</feature>
<keyword evidence="4" id="KW-1185">Reference proteome</keyword>